<feature type="compositionally biased region" description="Acidic residues" evidence="1">
    <location>
        <begin position="24"/>
        <end position="33"/>
    </location>
</feature>
<dbReference type="PANTHER" id="PTHR24114">
    <property type="entry name" value="LEUCINE RICH REPEAT FAMILY PROTEIN"/>
    <property type="match status" value="1"/>
</dbReference>
<evidence type="ECO:0000259" key="2">
    <source>
        <dbReference type="PROSITE" id="PS50222"/>
    </source>
</evidence>
<evidence type="ECO:0000313" key="4">
    <source>
        <dbReference type="RefSeq" id="XP_022332107.1"/>
    </source>
</evidence>
<sequence length="592" mass="65948">MTGGEKMQDSGTQSETPQLPLESVPEEPDEDSGLELNSLQREVSTPNVRIPSQSARATLVRTPATREKTTSPLVFNEEEEEEKTDDEKNILITEIQPTEYQEVQFEVDVEHGEDSLSDESVELKDLVVEPIEAEPKEEDYDTDLDIEEETFVHDTTGRSHYTKVCNQLGLVPINYFMRHIQDTELAMRYHGLGPSAARAIALVLKDTITLEKLDLRGNWIEGEGGEAVARMLEENDYVTDVCLADNKLGLMGAQSLCRMLNTNAGLRKLDISDNGFGTVEAAVIAQSLETNKYLKVLNLSHNRFDEQAGEILGPAIGANDILDVLDLSWNCLRQKGAVAVAKGVKENVRLKKCSLAWNGFGPEGGAAIADALMTNNSLQDIDISGNRLSADVAIKVAKAIMNNDNIRTLKMGNNLLTTAGAIALAKAINESESSEMEELDLTDVPVEFEFLRIIEDIKAKRPNFKVVHGPILRVGNTTEDLGKPAIDPNPRRKKDPIMVLDQHIVVNDFRLLDILKRYDPDNSMTLEPQQFLAACEELAIPYDRAKVEEAVKRLVDQKPGNDQGRIYFGNFFDQEKLQEHIKKYQEKTDNET</sequence>
<organism evidence="3 4">
    <name type="scientific">Crassostrea virginica</name>
    <name type="common">Eastern oyster</name>
    <dbReference type="NCBI Taxonomy" id="6565"/>
    <lineage>
        <taxon>Eukaryota</taxon>
        <taxon>Metazoa</taxon>
        <taxon>Spiralia</taxon>
        <taxon>Lophotrochozoa</taxon>
        <taxon>Mollusca</taxon>
        <taxon>Bivalvia</taxon>
        <taxon>Autobranchia</taxon>
        <taxon>Pteriomorphia</taxon>
        <taxon>Ostreida</taxon>
        <taxon>Ostreoidea</taxon>
        <taxon>Ostreidae</taxon>
        <taxon>Crassostrea</taxon>
    </lineage>
</organism>
<proteinExistence type="predicted"/>
<name>A0A8B8DV61_CRAVI</name>
<dbReference type="PROSITE" id="PS50222">
    <property type="entry name" value="EF_HAND_2"/>
    <property type="match status" value="1"/>
</dbReference>
<feature type="compositionally biased region" description="Polar residues" evidence="1">
    <location>
        <begin position="35"/>
        <end position="56"/>
    </location>
</feature>
<dbReference type="Gene3D" id="3.80.10.10">
    <property type="entry name" value="Ribonuclease Inhibitor"/>
    <property type="match status" value="1"/>
</dbReference>
<dbReference type="InterPro" id="IPR001611">
    <property type="entry name" value="Leu-rich_rpt"/>
</dbReference>
<dbReference type="SUPFAM" id="SSF52047">
    <property type="entry name" value="RNI-like"/>
    <property type="match status" value="1"/>
</dbReference>
<feature type="region of interest" description="Disordered" evidence="1">
    <location>
        <begin position="1"/>
        <end position="86"/>
    </location>
</feature>
<reference evidence="4" key="1">
    <citation type="submission" date="2025-08" db="UniProtKB">
        <authorList>
            <consortium name="RefSeq"/>
        </authorList>
    </citation>
    <scope>IDENTIFICATION</scope>
    <source>
        <tissue evidence="4">Whole sample</tissue>
    </source>
</reference>
<dbReference type="AlphaFoldDB" id="A0A8B8DV61"/>
<evidence type="ECO:0000256" key="1">
    <source>
        <dbReference type="SAM" id="MobiDB-lite"/>
    </source>
</evidence>
<dbReference type="RefSeq" id="XP_022332107.1">
    <property type="nucleotide sequence ID" value="XM_022476399.1"/>
</dbReference>
<dbReference type="SMART" id="SM00368">
    <property type="entry name" value="LRR_RI"/>
    <property type="match status" value="9"/>
</dbReference>
<dbReference type="Proteomes" id="UP000694844">
    <property type="component" value="Chromosome 4"/>
</dbReference>
<evidence type="ECO:0000313" key="3">
    <source>
        <dbReference type="Proteomes" id="UP000694844"/>
    </source>
</evidence>
<keyword evidence="3" id="KW-1185">Reference proteome</keyword>
<gene>
    <name evidence="4" type="primary">LOC111129884</name>
</gene>
<dbReference type="InterPro" id="IPR002048">
    <property type="entry name" value="EF_hand_dom"/>
</dbReference>
<dbReference type="KEGG" id="cvn:111129884"/>
<dbReference type="GO" id="GO:0005509">
    <property type="term" value="F:calcium ion binding"/>
    <property type="evidence" value="ECO:0007669"/>
    <property type="project" value="InterPro"/>
</dbReference>
<dbReference type="Pfam" id="PF13516">
    <property type="entry name" value="LRR_6"/>
    <property type="match status" value="4"/>
</dbReference>
<dbReference type="PANTHER" id="PTHR24114:SF50">
    <property type="entry name" value="RNI-LIKE PROTEIN"/>
    <property type="match status" value="1"/>
</dbReference>
<accession>A0A8B8DV61</accession>
<dbReference type="InterPro" id="IPR032675">
    <property type="entry name" value="LRR_dom_sf"/>
</dbReference>
<dbReference type="OrthoDB" id="120976at2759"/>
<dbReference type="InterPro" id="IPR052394">
    <property type="entry name" value="LRR-containing"/>
</dbReference>
<protein>
    <submittedName>
        <fullName evidence="4">Leucine-rich repeat-containing protein 74B-like</fullName>
    </submittedName>
</protein>
<dbReference type="GeneID" id="111129884"/>
<feature type="domain" description="EF-hand" evidence="2">
    <location>
        <begin position="506"/>
        <end position="541"/>
    </location>
</feature>